<organism evidence="1">
    <name type="scientific">Vitis vinifera</name>
    <name type="common">Grape</name>
    <dbReference type="NCBI Taxonomy" id="29760"/>
    <lineage>
        <taxon>Eukaryota</taxon>
        <taxon>Viridiplantae</taxon>
        <taxon>Streptophyta</taxon>
        <taxon>Embryophyta</taxon>
        <taxon>Tracheophyta</taxon>
        <taxon>Spermatophyta</taxon>
        <taxon>Magnoliopsida</taxon>
        <taxon>eudicotyledons</taxon>
        <taxon>Gunneridae</taxon>
        <taxon>Pentapetalae</taxon>
        <taxon>rosids</taxon>
        <taxon>Vitales</taxon>
        <taxon>Vitaceae</taxon>
        <taxon>Viteae</taxon>
        <taxon>Vitis</taxon>
    </lineage>
</organism>
<dbReference type="AlphaFoldDB" id="A5BST9"/>
<protein>
    <submittedName>
        <fullName evidence="1">Uncharacterized protein</fullName>
    </submittedName>
</protein>
<name>A5BST9_VITVI</name>
<proteinExistence type="predicted"/>
<accession>A5BST9</accession>
<reference evidence="1" key="1">
    <citation type="journal article" date="2007" name="PLoS ONE">
        <title>The first genome sequence of an elite grapevine cultivar (Pinot noir Vitis vinifera L.): coping with a highly heterozygous genome.</title>
        <authorList>
            <person name="Velasco R."/>
            <person name="Zharkikh A."/>
            <person name="Troggio M."/>
            <person name="Cartwright D.A."/>
            <person name="Cestaro A."/>
            <person name="Pruss D."/>
            <person name="Pindo M."/>
            <person name="FitzGerald L.M."/>
            <person name="Vezzulli S."/>
            <person name="Reid J."/>
            <person name="Malacarne G."/>
            <person name="Iliev D."/>
            <person name="Coppola G."/>
            <person name="Wardell B."/>
            <person name="Micheletti D."/>
            <person name="Macalma T."/>
            <person name="Facci M."/>
            <person name="Mitchell J.T."/>
            <person name="Perazzolli M."/>
            <person name="Eldredge G."/>
            <person name="Gatto P."/>
            <person name="Oyzerski R."/>
            <person name="Moretto M."/>
            <person name="Gutin N."/>
            <person name="Stefanini M."/>
            <person name="Chen Y."/>
            <person name="Segala C."/>
            <person name="Davenport C."/>
            <person name="Dematte L."/>
            <person name="Mraz A."/>
            <person name="Battilana J."/>
            <person name="Stormo K."/>
            <person name="Costa F."/>
            <person name="Tao Q."/>
            <person name="Si-Ammour A."/>
            <person name="Harkins T."/>
            <person name="Lackey A."/>
            <person name="Perbost C."/>
            <person name="Taillon B."/>
            <person name="Stella A."/>
            <person name="Solovyev V."/>
            <person name="Fawcett J.A."/>
            <person name="Sterck L."/>
            <person name="Vandepoele K."/>
            <person name="Grando S.M."/>
            <person name="Toppo S."/>
            <person name="Moser C."/>
            <person name="Lanchbury J."/>
            <person name="Bogden R."/>
            <person name="Skolnick M."/>
            <person name="Sgaramella V."/>
            <person name="Bhatnagar S.K."/>
            <person name="Fontana P."/>
            <person name="Gutin A."/>
            <person name="Van de Peer Y."/>
            <person name="Salamini F."/>
            <person name="Viola R."/>
        </authorList>
    </citation>
    <scope>NUCLEOTIDE SEQUENCE</scope>
</reference>
<evidence type="ECO:0000313" key="1">
    <source>
        <dbReference type="EMBL" id="CAN63808.1"/>
    </source>
</evidence>
<gene>
    <name evidence="1" type="ORF">VITISV_021835</name>
</gene>
<dbReference type="EMBL" id="AM469782">
    <property type="protein sequence ID" value="CAN63808.1"/>
    <property type="molecule type" value="Genomic_DNA"/>
</dbReference>
<sequence>MARNSMADMVMEASNVRGATSGIGGVSGGTVDVASGIGGVGVGGTDSVGCSSYGAFLAYSGAATGGMRRTDGLGGGEFGGLHVTYLRRGGLEGTRLSENGTVWASGA</sequence>